<evidence type="ECO:0000256" key="1">
    <source>
        <dbReference type="SAM" id="MobiDB-lite"/>
    </source>
</evidence>
<evidence type="ECO:0000259" key="3">
    <source>
        <dbReference type="Pfam" id="PF04151"/>
    </source>
</evidence>
<accession>A0A830GHD6</accession>
<dbReference type="InterPro" id="IPR013783">
    <property type="entry name" value="Ig-like_fold"/>
</dbReference>
<dbReference type="NCBIfam" id="TIGR04213">
    <property type="entry name" value="PGF_pre_PGF"/>
    <property type="match status" value="1"/>
</dbReference>
<dbReference type="Gene3D" id="2.60.120.380">
    <property type="match status" value="1"/>
</dbReference>
<protein>
    <recommendedName>
        <fullName evidence="3">Peptidase C-terminal archaeal/bacterial domain-containing protein</fullName>
    </recommendedName>
</protein>
<reference evidence="4" key="1">
    <citation type="journal article" date="2014" name="Int. J. Syst. Evol. Microbiol.">
        <title>Complete genome sequence of Corynebacterium casei LMG S-19264T (=DSM 44701T), isolated from a smear-ripened cheese.</title>
        <authorList>
            <consortium name="US DOE Joint Genome Institute (JGI-PGF)"/>
            <person name="Walter F."/>
            <person name="Albersmeier A."/>
            <person name="Kalinowski J."/>
            <person name="Ruckert C."/>
        </authorList>
    </citation>
    <scope>NUCLEOTIDE SEQUENCE</scope>
    <source>
        <strain evidence="4">JCM 17820</strain>
    </source>
</reference>
<sequence>MPEQTQQNTVRRRRGVRLVAVVVAVLVAVAGPIGGVGVVASAPATDDTREIAYGETVSGAVDSVDPIRSNPTENSHTGDFYYEPVSFEGEAGDLVDVQVFAPTDTSLVLVGPDGQELAHNEDGGEGNNSQITHRLPSDGTYTIQVTSHFSEDHFEYLLSLDQLEESEDLEMAVGDTVAGTVDETNDESYQYNGRYETVQIDGAVGQEVELSLSSSEDSALYIIAPNGKIVAEEVAPYSGRDATIQYTFGNDLPHTVVVATGDFNDQFSYILTAEDVTNVTENETDTESGENASNNSTASSTDDGDDQHAGTSHGQTGPAESTIEILDSGLNRTSATLGSSVEYTVSVANYGDKTGTFDRPVVVDGQPVARLNGTVEPYQMRTITTEVTLDRTGQFQVSLDNESAETLTAVPPTAPEGNTVAISDDTQIGFEPNATTGEAVQFTFDTTSTDATLRSVSIDSAGSGTLWLEAVRTQNLSAGGPPADGVTVAHGFVLSPSLQTAGNTTQSPVQNGTVTLAVDRTALGDTPEASVVLYRYDEASSSWIPLQTTRVASAADTVTYRAQTTTFSTIAVGTVDPVSTTGSLSKTAISADETVTVSATLRNDGSAAVERTVPITVDGNTVTERTVSVPAGGERTVSASLSPAAGTHDVGVGGTSVGTLTVEAVTTEAEVTTSEAATEATTTGGSGAGFGVLAALLAVTAALLTAIRRRV</sequence>
<dbReference type="InterPro" id="IPR007280">
    <property type="entry name" value="Peptidase_C_arc/bac"/>
</dbReference>
<dbReference type="EMBL" id="BMOU01000001">
    <property type="protein sequence ID" value="GGN88148.1"/>
    <property type="molecule type" value="Genomic_DNA"/>
</dbReference>
<keyword evidence="2" id="KW-1133">Transmembrane helix</keyword>
<keyword evidence="5" id="KW-1185">Reference proteome</keyword>
<dbReference type="AlphaFoldDB" id="A0A830GHD6"/>
<feature type="compositionally biased region" description="Polar residues" evidence="1">
    <location>
        <begin position="309"/>
        <end position="319"/>
    </location>
</feature>
<dbReference type="Proteomes" id="UP000605784">
    <property type="component" value="Unassembled WGS sequence"/>
</dbReference>
<dbReference type="Gene3D" id="2.60.40.10">
    <property type="entry name" value="Immunoglobulins"/>
    <property type="match status" value="1"/>
</dbReference>
<reference evidence="4" key="2">
    <citation type="submission" date="2020-09" db="EMBL/GenBank/DDBJ databases">
        <authorList>
            <person name="Sun Q."/>
            <person name="Ohkuma M."/>
        </authorList>
    </citation>
    <scope>NUCLEOTIDE SEQUENCE</scope>
    <source>
        <strain evidence="4">JCM 17820</strain>
    </source>
</reference>
<dbReference type="InterPro" id="IPR026453">
    <property type="entry name" value="PGF_pre_PGF"/>
</dbReference>
<evidence type="ECO:0000313" key="5">
    <source>
        <dbReference type="Proteomes" id="UP000605784"/>
    </source>
</evidence>
<feature type="transmembrane region" description="Helical" evidence="2">
    <location>
        <begin position="688"/>
        <end position="707"/>
    </location>
</feature>
<proteinExistence type="predicted"/>
<evidence type="ECO:0000256" key="2">
    <source>
        <dbReference type="SAM" id="Phobius"/>
    </source>
</evidence>
<name>A0A830GHD6_9EURY</name>
<evidence type="ECO:0000313" key="4">
    <source>
        <dbReference type="EMBL" id="GGN88148.1"/>
    </source>
</evidence>
<dbReference type="RefSeq" id="WP_188994672.1">
    <property type="nucleotide sequence ID" value="NZ_BMOU01000001.1"/>
</dbReference>
<keyword evidence="2" id="KW-0812">Transmembrane</keyword>
<keyword evidence="2" id="KW-0472">Membrane</keyword>
<gene>
    <name evidence="4" type="ORF">GCM10009030_07560</name>
</gene>
<feature type="compositionally biased region" description="Low complexity" evidence="1">
    <location>
        <begin position="289"/>
        <end position="301"/>
    </location>
</feature>
<dbReference type="Pfam" id="PF04151">
    <property type="entry name" value="PPC"/>
    <property type="match status" value="1"/>
</dbReference>
<organism evidence="4 5">
    <name type="scientific">Haloarcula pellucida</name>
    <dbReference type="NCBI Taxonomy" id="1427151"/>
    <lineage>
        <taxon>Archaea</taxon>
        <taxon>Methanobacteriati</taxon>
        <taxon>Methanobacteriota</taxon>
        <taxon>Stenosarchaea group</taxon>
        <taxon>Halobacteria</taxon>
        <taxon>Halobacteriales</taxon>
        <taxon>Haloarculaceae</taxon>
        <taxon>Haloarcula</taxon>
    </lineage>
</organism>
<feature type="domain" description="Peptidase C-terminal archaeal/bacterial" evidence="3">
    <location>
        <begin position="86"/>
        <end position="147"/>
    </location>
</feature>
<comment type="caution">
    <text evidence="4">The sequence shown here is derived from an EMBL/GenBank/DDBJ whole genome shotgun (WGS) entry which is preliminary data.</text>
</comment>
<feature type="region of interest" description="Disordered" evidence="1">
    <location>
        <begin position="279"/>
        <end position="320"/>
    </location>
</feature>